<keyword evidence="5" id="KW-1185">Reference proteome</keyword>
<dbReference type="GO" id="GO:0046872">
    <property type="term" value="F:metal ion binding"/>
    <property type="evidence" value="ECO:0007669"/>
    <property type="project" value="UniProtKB-KW"/>
</dbReference>
<dbReference type="InterPro" id="IPR050123">
    <property type="entry name" value="Prok_molybdopt-oxidoreductase"/>
</dbReference>
<sequence length="131" mass="15095">METRIRTINLLRKAVEPPAGVETDFEILVEFSKRLGLKDKDGNPLVNYASPEEAFEEWKKISEGRPSDMTGMTYDRLEKENGIRWPSTRENPQGKVRLYEDGCFLQKQITVRATEKTLSPGVPKQKKNIKR</sequence>
<evidence type="ECO:0000313" key="4">
    <source>
        <dbReference type="EMBL" id="SDI82190.1"/>
    </source>
</evidence>
<name>A0A1G8NRR1_9BACI</name>
<keyword evidence="3" id="KW-0411">Iron-sulfur</keyword>
<dbReference type="STRING" id="930129.SAMN05216352_112109"/>
<protein>
    <submittedName>
        <fullName evidence="4">Uncharacterized protein</fullName>
    </submittedName>
</protein>
<evidence type="ECO:0000313" key="5">
    <source>
        <dbReference type="Proteomes" id="UP000199017"/>
    </source>
</evidence>
<evidence type="ECO:0000256" key="2">
    <source>
        <dbReference type="ARBA" id="ARBA00023004"/>
    </source>
</evidence>
<dbReference type="GO" id="GO:0051536">
    <property type="term" value="F:iron-sulfur cluster binding"/>
    <property type="evidence" value="ECO:0007669"/>
    <property type="project" value="UniProtKB-KW"/>
</dbReference>
<gene>
    <name evidence="4" type="ORF">SAMN05216352_112109</name>
</gene>
<dbReference type="PANTHER" id="PTHR43105">
    <property type="entry name" value="RESPIRATORY NITRATE REDUCTASE"/>
    <property type="match status" value="1"/>
</dbReference>
<reference evidence="4 5" key="1">
    <citation type="submission" date="2016-10" db="EMBL/GenBank/DDBJ databases">
        <authorList>
            <person name="de Groot N.N."/>
        </authorList>
    </citation>
    <scope>NUCLEOTIDE SEQUENCE [LARGE SCALE GENOMIC DNA]</scope>
    <source>
        <strain evidence="5">P4B,CCM 7963,CECT 7998,DSM 25260,IBRC-M 10614,KCTC 13821</strain>
    </source>
</reference>
<dbReference type="Gene3D" id="3.40.50.740">
    <property type="match status" value="1"/>
</dbReference>
<evidence type="ECO:0000256" key="1">
    <source>
        <dbReference type="ARBA" id="ARBA00022723"/>
    </source>
</evidence>
<dbReference type="PANTHER" id="PTHR43105:SF10">
    <property type="entry name" value="NADH-QUINONE OXIDOREDUCTASE SUBUNIT G"/>
    <property type="match status" value="1"/>
</dbReference>
<keyword evidence="1" id="KW-0479">Metal-binding</keyword>
<dbReference type="Proteomes" id="UP000199017">
    <property type="component" value="Unassembled WGS sequence"/>
</dbReference>
<evidence type="ECO:0000256" key="3">
    <source>
        <dbReference type="ARBA" id="ARBA00023014"/>
    </source>
</evidence>
<keyword evidence="2" id="KW-0408">Iron</keyword>
<accession>A0A1G8NRR1</accession>
<dbReference type="EMBL" id="FNDU01000012">
    <property type="protein sequence ID" value="SDI82190.1"/>
    <property type="molecule type" value="Genomic_DNA"/>
</dbReference>
<organism evidence="4 5">
    <name type="scientific">Alteribacillus bidgolensis</name>
    <dbReference type="NCBI Taxonomy" id="930129"/>
    <lineage>
        <taxon>Bacteria</taxon>
        <taxon>Bacillati</taxon>
        <taxon>Bacillota</taxon>
        <taxon>Bacilli</taxon>
        <taxon>Bacillales</taxon>
        <taxon>Bacillaceae</taxon>
        <taxon>Alteribacillus</taxon>
    </lineage>
</organism>
<dbReference type="AlphaFoldDB" id="A0A1G8NRR1"/>
<dbReference type="SUPFAM" id="SSF53706">
    <property type="entry name" value="Formate dehydrogenase/DMSO reductase, domains 1-3"/>
    <property type="match status" value="1"/>
</dbReference>
<proteinExistence type="predicted"/>